<sequence>MGWMDYLNPLSWMSPQQYLGFWQLLFSTLFLGLWSRLLALSFLILAFWFGVRRRSFILGFWCFAAATLLAYGGALLGFAGLLR</sequence>
<protein>
    <submittedName>
        <fullName evidence="2">Uncharacterized protein</fullName>
    </submittedName>
</protein>
<organism evidence="2 3">
    <name type="scientific">Geoalkalibacter halelectricus</name>
    <dbReference type="NCBI Taxonomy" id="2847045"/>
    <lineage>
        <taxon>Bacteria</taxon>
        <taxon>Pseudomonadati</taxon>
        <taxon>Thermodesulfobacteriota</taxon>
        <taxon>Desulfuromonadia</taxon>
        <taxon>Desulfuromonadales</taxon>
        <taxon>Geoalkalibacteraceae</taxon>
        <taxon>Geoalkalibacter</taxon>
    </lineage>
</organism>
<reference evidence="2" key="1">
    <citation type="journal article" date="2022" name="Environ. Microbiol.">
        <title>Geoalkalibacter halelectricus SAP #1 sp. nov. possessing extracellular electron transfer and mineral#reducing capabilities from a haloalkaline environment.</title>
        <authorList>
            <person name="Yadav S."/>
            <person name="Singh R."/>
            <person name="Sundharam S.S."/>
            <person name="Chaudhary S."/>
            <person name="Krishnamurthi S."/>
            <person name="Patil S.A."/>
        </authorList>
    </citation>
    <scope>NUCLEOTIDE SEQUENCE</scope>
    <source>
        <strain evidence="2">SAP-1</strain>
    </source>
</reference>
<feature type="transmembrane region" description="Helical" evidence="1">
    <location>
        <begin position="20"/>
        <end position="49"/>
    </location>
</feature>
<keyword evidence="1" id="KW-1133">Transmembrane helix</keyword>
<keyword evidence="1" id="KW-0812">Transmembrane</keyword>
<evidence type="ECO:0000256" key="1">
    <source>
        <dbReference type="SAM" id="Phobius"/>
    </source>
</evidence>
<keyword evidence="3" id="KW-1185">Reference proteome</keyword>
<evidence type="ECO:0000313" key="3">
    <source>
        <dbReference type="Proteomes" id="UP001060414"/>
    </source>
</evidence>
<evidence type="ECO:0000313" key="2">
    <source>
        <dbReference type="EMBL" id="UWZ79409.1"/>
    </source>
</evidence>
<dbReference type="RefSeq" id="WP_260747761.1">
    <property type="nucleotide sequence ID" value="NZ_CP092109.1"/>
</dbReference>
<feature type="transmembrane region" description="Helical" evidence="1">
    <location>
        <begin position="56"/>
        <end position="82"/>
    </location>
</feature>
<dbReference type="EMBL" id="CP092109">
    <property type="protein sequence ID" value="UWZ79409.1"/>
    <property type="molecule type" value="Genomic_DNA"/>
</dbReference>
<name>A0ABY5ZLS7_9BACT</name>
<keyword evidence="1" id="KW-0472">Membrane</keyword>
<gene>
    <name evidence="2" type="ORF">L9S41_17260</name>
</gene>
<accession>A0ABY5ZLS7</accession>
<proteinExistence type="predicted"/>
<dbReference type="Proteomes" id="UP001060414">
    <property type="component" value="Chromosome"/>
</dbReference>